<dbReference type="Pfam" id="PF00440">
    <property type="entry name" value="TetR_N"/>
    <property type="match status" value="1"/>
</dbReference>
<evidence type="ECO:0000256" key="2">
    <source>
        <dbReference type="ARBA" id="ARBA00023125"/>
    </source>
</evidence>
<dbReference type="PANTHER" id="PTHR30055:SF151">
    <property type="entry name" value="TRANSCRIPTIONAL REGULATORY PROTEIN"/>
    <property type="match status" value="1"/>
</dbReference>
<dbReference type="OrthoDB" id="329481at2"/>
<dbReference type="GO" id="GO:0045892">
    <property type="term" value="P:negative regulation of DNA-templated transcription"/>
    <property type="evidence" value="ECO:0007669"/>
    <property type="project" value="InterPro"/>
</dbReference>
<dbReference type="Pfam" id="PF02909">
    <property type="entry name" value="TetR_C_1"/>
    <property type="match status" value="1"/>
</dbReference>
<dbReference type="EMBL" id="CP023701">
    <property type="protein sequence ID" value="QEU77471.1"/>
    <property type="molecule type" value="Genomic_DNA"/>
</dbReference>
<dbReference type="InterPro" id="IPR001647">
    <property type="entry name" value="HTH_TetR"/>
</dbReference>
<dbReference type="RefSeq" id="WP_150516567.1">
    <property type="nucleotide sequence ID" value="NZ_BMVX01000001.1"/>
</dbReference>
<dbReference type="KEGG" id="ssub:CP968_03470"/>
<dbReference type="InterPro" id="IPR009057">
    <property type="entry name" value="Homeodomain-like_sf"/>
</dbReference>
<keyword evidence="8" id="KW-1185">Reference proteome</keyword>
<dbReference type="GO" id="GO:0000976">
    <property type="term" value="F:transcription cis-regulatory region binding"/>
    <property type="evidence" value="ECO:0007669"/>
    <property type="project" value="TreeGrafter"/>
</dbReference>
<feature type="DNA-binding region" description="H-T-H motif" evidence="4">
    <location>
        <begin position="41"/>
        <end position="60"/>
    </location>
</feature>
<feature type="domain" description="HTH tetR-type" evidence="5">
    <location>
        <begin position="18"/>
        <end position="78"/>
    </location>
</feature>
<evidence type="ECO:0000313" key="7">
    <source>
        <dbReference type="EMBL" id="QEU77471.1"/>
    </source>
</evidence>
<dbReference type="AlphaFoldDB" id="A0A5P2UI63"/>
<reference evidence="6" key="3">
    <citation type="submission" date="2020-09" db="EMBL/GenBank/DDBJ databases">
        <authorList>
            <person name="Sun Q."/>
            <person name="Ohkuma M."/>
        </authorList>
    </citation>
    <scope>NUCLEOTIDE SEQUENCE</scope>
    <source>
        <strain evidence="6">JCM 4834</strain>
    </source>
</reference>
<keyword evidence="3" id="KW-0804">Transcription</keyword>
<evidence type="ECO:0000313" key="8">
    <source>
        <dbReference type="Proteomes" id="UP000326831"/>
    </source>
</evidence>
<evidence type="ECO:0000256" key="3">
    <source>
        <dbReference type="ARBA" id="ARBA00023163"/>
    </source>
</evidence>
<dbReference type="EMBL" id="BMVX01000001">
    <property type="protein sequence ID" value="GGZ47737.1"/>
    <property type="molecule type" value="Genomic_DNA"/>
</dbReference>
<name>A0A5P2UI63_9ACTN</name>
<reference evidence="7 8" key="2">
    <citation type="submission" date="2017-09" db="EMBL/GenBank/DDBJ databases">
        <authorList>
            <person name="Lee N."/>
            <person name="Cho B.-K."/>
        </authorList>
    </citation>
    <scope>NUCLEOTIDE SEQUENCE [LARGE SCALE GENOMIC DNA]</scope>
    <source>
        <strain evidence="7 8">ATCC 27467</strain>
    </source>
</reference>
<accession>A0A5P2UI63</accession>
<dbReference type="PROSITE" id="PS50977">
    <property type="entry name" value="HTH_TETR_2"/>
    <property type="match status" value="1"/>
</dbReference>
<dbReference type="SUPFAM" id="SSF46689">
    <property type="entry name" value="Homeodomain-like"/>
    <property type="match status" value="1"/>
</dbReference>
<dbReference type="InterPro" id="IPR036271">
    <property type="entry name" value="Tet_transcr_reg_TetR-rel_C_sf"/>
</dbReference>
<organism evidence="7 8">
    <name type="scientific">Streptomyces subrutilus</name>
    <dbReference type="NCBI Taxonomy" id="36818"/>
    <lineage>
        <taxon>Bacteria</taxon>
        <taxon>Bacillati</taxon>
        <taxon>Actinomycetota</taxon>
        <taxon>Actinomycetes</taxon>
        <taxon>Kitasatosporales</taxon>
        <taxon>Streptomycetaceae</taxon>
        <taxon>Streptomyces</taxon>
    </lineage>
</organism>
<keyword evidence="1" id="KW-0805">Transcription regulation</keyword>
<reference evidence="6" key="1">
    <citation type="journal article" date="2014" name="Int. J. Syst. Evol. Microbiol.">
        <title>Complete genome sequence of Corynebacterium casei LMG S-19264T (=DSM 44701T), isolated from a smear-ripened cheese.</title>
        <authorList>
            <consortium name="US DOE Joint Genome Institute (JGI-PGF)"/>
            <person name="Walter F."/>
            <person name="Albersmeier A."/>
            <person name="Kalinowski J."/>
            <person name="Ruckert C."/>
        </authorList>
    </citation>
    <scope>NUCLEOTIDE SEQUENCE</scope>
    <source>
        <strain evidence="6">JCM 4834</strain>
    </source>
</reference>
<evidence type="ECO:0000256" key="1">
    <source>
        <dbReference type="ARBA" id="ARBA00023015"/>
    </source>
</evidence>
<evidence type="ECO:0000256" key="4">
    <source>
        <dbReference type="PROSITE-ProRule" id="PRU00335"/>
    </source>
</evidence>
<evidence type="ECO:0000313" key="6">
    <source>
        <dbReference type="EMBL" id="GGZ47737.1"/>
    </source>
</evidence>
<gene>
    <name evidence="7" type="ORF">CP968_03470</name>
    <name evidence="6" type="ORF">GCM10010371_03860</name>
</gene>
<keyword evidence="2 4" id="KW-0238">DNA-binding</keyword>
<sequence>MTAPTSPRRGRPPKGSPHLTREAIVDAALQAVDAEGVDAVSMRSVARILGVDAKSLYNHVADKEGLLDAVAERILGSMRLPEPTGDVREDLRAIGHAFRDRALAHPRAAPLVLTRQLSSLDALAPVEAVLRVLRAAGCPPRDAVPILRSLVATLIGSLLREAHAGPTFGTADAHGIARRQDALERSGLSHVIEAAVHLSRFDGDAEYRFTLEFALDAVTARLASRR</sequence>
<evidence type="ECO:0000259" key="5">
    <source>
        <dbReference type="PROSITE" id="PS50977"/>
    </source>
</evidence>
<dbReference type="Proteomes" id="UP000634660">
    <property type="component" value="Unassembled WGS sequence"/>
</dbReference>
<proteinExistence type="predicted"/>
<dbReference type="GO" id="GO:0003700">
    <property type="term" value="F:DNA-binding transcription factor activity"/>
    <property type="evidence" value="ECO:0007669"/>
    <property type="project" value="TreeGrafter"/>
</dbReference>
<dbReference type="InterPro" id="IPR004111">
    <property type="entry name" value="Repressor_TetR_C"/>
</dbReference>
<dbReference type="Proteomes" id="UP000326831">
    <property type="component" value="Chromosome"/>
</dbReference>
<dbReference type="SUPFAM" id="SSF48498">
    <property type="entry name" value="Tetracyclin repressor-like, C-terminal domain"/>
    <property type="match status" value="1"/>
</dbReference>
<dbReference type="PANTHER" id="PTHR30055">
    <property type="entry name" value="HTH-TYPE TRANSCRIPTIONAL REGULATOR RUTR"/>
    <property type="match status" value="1"/>
</dbReference>
<protein>
    <submittedName>
        <fullName evidence="7">TetR family transcriptional regulator</fullName>
    </submittedName>
</protein>
<dbReference type="Gene3D" id="1.10.357.10">
    <property type="entry name" value="Tetracycline Repressor, domain 2"/>
    <property type="match status" value="1"/>
</dbReference>
<dbReference type="InterPro" id="IPR050109">
    <property type="entry name" value="HTH-type_TetR-like_transc_reg"/>
</dbReference>